<dbReference type="Gene3D" id="3.40.50.360">
    <property type="match status" value="1"/>
</dbReference>
<sequence>MRLMILVGSVRPGRIGLPIAEWVKDEVQRDGRFEIDFADLAEINLPFMDEPEHPALRQYTKPHTFAWSERVDAADAFIFVTPEYNHSFSPALKNAFDYLIQEWWRKAVGFVSYGGVGAGICGVVAFEPAFTTTGLVKVGANVEIPFAGARVEDGVFTPTDDQRETLGRLIAELESLTGALKPLRTSPVAGLTG</sequence>
<dbReference type="InterPro" id="IPR005025">
    <property type="entry name" value="FMN_Rdtase-like_dom"/>
</dbReference>
<dbReference type="Proteomes" id="UP000325827">
    <property type="component" value="Unassembled WGS sequence"/>
</dbReference>
<keyword evidence="3" id="KW-1185">Reference proteome</keyword>
<organism evidence="2 3">
    <name type="scientific">Microbacterium rhizomatis</name>
    <dbReference type="NCBI Taxonomy" id="1631477"/>
    <lineage>
        <taxon>Bacteria</taxon>
        <taxon>Bacillati</taxon>
        <taxon>Actinomycetota</taxon>
        <taxon>Actinomycetes</taxon>
        <taxon>Micrococcales</taxon>
        <taxon>Microbacteriaceae</taxon>
        <taxon>Microbacterium</taxon>
    </lineage>
</organism>
<dbReference type="EMBL" id="VYSA01000002">
    <property type="protein sequence ID" value="KAA9107998.1"/>
    <property type="molecule type" value="Genomic_DNA"/>
</dbReference>
<accession>A0A5J5J424</accession>
<dbReference type="AlphaFoldDB" id="A0A5J5J424"/>
<gene>
    <name evidence="2" type="ORF">F6B43_11295</name>
</gene>
<name>A0A5J5J424_9MICO</name>
<dbReference type="SUPFAM" id="SSF52218">
    <property type="entry name" value="Flavoproteins"/>
    <property type="match status" value="1"/>
</dbReference>
<proteinExistence type="predicted"/>
<dbReference type="RefSeq" id="WP_150449029.1">
    <property type="nucleotide sequence ID" value="NZ_VYSA01000002.1"/>
</dbReference>
<dbReference type="Pfam" id="PF03358">
    <property type="entry name" value="FMN_red"/>
    <property type="match status" value="1"/>
</dbReference>
<feature type="domain" description="NADPH-dependent FMN reductase-like" evidence="1">
    <location>
        <begin position="1"/>
        <end position="120"/>
    </location>
</feature>
<evidence type="ECO:0000259" key="1">
    <source>
        <dbReference type="Pfam" id="PF03358"/>
    </source>
</evidence>
<dbReference type="OrthoDB" id="9812295at2"/>
<dbReference type="PANTHER" id="PTHR30543">
    <property type="entry name" value="CHROMATE REDUCTASE"/>
    <property type="match status" value="1"/>
</dbReference>
<dbReference type="PANTHER" id="PTHR30543:SF21">
    <property type="entry name" value="NAD(P)H-DEPENDENT FMN REDUCTASE LOT6"/>
    <property type="match status" value="1"/>
</dbReference>
<protein>
    <submittedName>
        <fullName evidence="2">NAD(P)H-dependent oxidoreductase</fullName>
    </submittedName>
</protein>
<dbReference type="InterPro" id="IPR029039">
    <property type="entry name" value="Flavoprotein-like_sf"/>
</dbReference>
<evidence type="ECO:0000313" key="3">
    <source>
        <dbReference type="Proteomes" id="UP000325827"/>
    </source>
</evidence>
<comment type="caution">
    <text evidence="2">The sequence shown here is derived from an EMBL/GenBank/DDBJ whole genome shotgun (WGS) entry which is preliminary data.</text>
</comment>
<dbReference type="GO" id="GO:0016491">
    <property type="term" value="F:oxidoreductase activity"/>
    <property type="evidence" value="ECO:0007669"/>
    <property type="project" value="InterPro"/>
</dbReference>
<dbReference type="GO" id="GO:0005829">
    <property type="term" value="C:cytosol"/>
    <property type="evidence" value="ECO:0007669"/>
    <property type="project" value="TreeGrafter"/>
</dbReference>
<dbReference type="GO" id="GO:0010181">
    <property type="term" value="F:FMN binding"/>
    <property type="evidence" value="ECO:0007669"/>
    <property type="project" value="TreeGrafter"/>
</dbReference>
<evidence type="ECO:0000313" key="2">
    <source>
        <dbReference type="EMBL" id="KAA9107998.1"/>
    </source>
</evidence>
<reference evidence="3" key="1">
    <citation type="submission" date="2019-09" db="EMBL/GenBank/DDBJ databases">
        <title>Mumia zhuanghuii sp. nov. isolated from the intestinal contents of plateau pika (Ochotona curzoniae) in the Qinghai-Tibet plateau of China.</title>
        <authorList>
            <person name="Tian Z."/>
        </authorList>
    </citation>
    <scope>NUCLEOTIDE SEQUENCE [LARGE SCALE GENOMIC DNA]</scope>
    <source>
        <strain evidence="3">JCM 30598</strain>
    </source>
</reference>
<dbReference type="InterPro" id="IPR050712">
    <property type="entry name" value="NAD(P)H-dep_reductase"/>
</dbReference>